<dbReference type="GO" id="GO:0004222">
    <property type="term" value="F:metalloendopeptidase activity"/>
    <property type="evidence" value="ECO:0007669"/>
    <property type="project" value="TreeGrafter"/>
</dbReference>
<gene>
    <name evidence="3" type="primary">mepM</name>
    <name evidence="3" type="ORF">Verru16b_00275</name>
</gene>
<evidence type="ECO:0000313" key="4">
    <source>
        <dbReference type="Proteomes" id="UP000095228"/>
    </source>
</evidence>
<evidence type="ECO:0000256" key="1">
    <source>
        <dbReference type="SAM" id="SignalP"/>
    </source>
</evidence>
<dbReference type="EC" id="3.4.24.-" evidence="3"/>
<proteinExistence type="predicted"/>
<sequence>MRRLLLALLLAVRLAGANCDDPGIRVTEERQGDIVRLYAETTTCLDLTFTLTADLQNIRTSAPLPATVESRGSPRFLLLELRPAAPGQAWSYRYRYHWQYGGRGGEPDDTAYRLPFAGSHRLQQGYRGSFSHQRGSPNEHAHDWVMPVGTPVLAARGGTVVGVRQDSTTGGPSETYKQCANYVIIRHADGTYAEYLHLQTQGVEVRLGDEVQAGQRLARSGNTGWSTNPHLHFAVFRTVDGQTRETLPVRFRLKDGTVQPLHEGRTY</sequence>
<keyword evidence="3" id="KW-0378">Hydrolase</keyword>
<protein>
    <submittedName>
        <fullName evidence="3">Murein DD-endopeptidase MepM</fullName>
        <ecNumber evidence="3">3.4.24.-</ecNumber>
    </submittedName>
</protein>
<evidence type="ECO:0000259" key="2">
    <source>
        <dbReference type="Pfam" id="PF01551"/>
    </source>
</evidence>
<keyword evidence="1" id="KW-0732">Signal</keyword>
<feature type="domain" description="M23ase beta-sheet core" evidence="2">
    <location>
        <begin position="142"/>
        <end position="237"/>
    </location>
</feature>
<dbReference type="InterPro" id="IPR050570">
    <property type="entry name" value="Cell_wall_metabolism_enzyme"/>
</dbReference>
<dbReference type="STRING" id="1838286.Verru16b_00275"/>
<organism evidence="3 4">
    <name type="scientific">Lacunisphaera limnophila</name>
    <dbReference type="NCBI Taxonomy" id="1838286"/>
    <lineage>
        <taxon>Bacteria</taxon>
        <taxon>Pseudomonadati</taxon>
        <taxon>Verrucomicrobiota</taxon>
        <taxon>Opitutia</taxon>
        <taxon>Opitutales</taxon>
        <taxon>Opitutaceae</taxon>
        <taxon>Lacunisphaera</taxon>
    </lineage>
</organism>
<dbReference type="OrthoDB" id="9809488at2"/>
<dbReference type="Gene3D" id="2.70.70.10">
    <property type="entry name" value="Glucose Permease (Domain IIA)"/>
    <property type="match status" value="1"/>
</dbReference>
<dbReference type="AlphaFoldDB" id="A0A1I7PHY3"/>
<accession>A0A1I7PHY3</accession>
<dbReference type="CDD" id="cd12797">
    <property type="entry name" value="M23_peptidase"/>
    <property type="match status" value="1"/>
</dbReference>
<feature type="signal peptide" evidence="1">
    <location>
        <begin position="1"/>
        <end position="17"/>
    </location>
</feature>
<dbReference type="Proteomes" id="UP000095228">
    <property type="component" value="Chromosome"/>
</dbReference>
<dbReference type="InterPro" id="IPR011055">
    <property type="entry name" value="Dup_hybrid_motif"/>
</dbReference>
<evidence type="ECO:0000313" key="3">
    <source>
        <dbReference type="EMBL" id="AOS43232.1"/>
    </source>
</evidence>
<dbReference type="InterPro" id="IPR016047">
    <property type="entry name" value="M23ase_b-sheet_dom"/>
</dbReference>
<feature type="chain" id="PRO_5009304146" evidence="1">
    <location>
        <begin position="18"/>
        <end position="267"/>
    </location>
</feature>
<dbReference type="SUPFAM" id="SSF51261">
    <property type="entry name" value="Duplicated hybrid motif"/>
    <property type="match status" value="1"/>
</dbReference>
<dbReference type="EMBL" id="CP016094">
    <property type="protein sequence ID" value="AOS43232.1"/>
    <property type="molecule type" value="Genomic_DNA"/>
</dbReference>
<keyword evidence="4" id="KW-1185">Reference proteome</keyword>
<dbReference type="KEGG" id="obg:Verru16b_00275"/>
<reference evidence="3 4" key="1">
    <citation type="submission" date="2016-06" db="EMBL/GenBank/DDBJ databases">
        <title>Three novel species with peptidoglycan cell walls form the new genus Lacunisphaera gen. nov. in the family Opitutaceae of the verrucomicrobial subdivision 4.</title>
        <authorList>
            <person name="Rast P."/>
            <person name="Gloeckner I."/>
            <person name="Jogler M."/>
            <person name="Boedeker C."/>
            <person name="Jeske O."/>
            <person name="Wiegand S."/>
            <person name="Reinhardt R."/>
            <person name="Schumann P."/>
            <person name="Rohde M."/>
            <person name="Spring S."/>
            <person name="Gloeckner F.O."/>
            <person name="Jogler C."/>
        </authorList>
    </citation>
    <scope>NUCLEOTIDE SEQUENCE [LARGE SCALE GENOMIC DNA]</scope>
    <source>
        <strain evidence="3 4">IG16b</strain>
    </source>
</reference>
<dbReference type="PANTHER" id="PTHR21666">
    <property type="entry name" value="PEPTIDASE-RELATED"/>
    <property type="match status" value="1"/>
</dbReference>
<name>A0A1I7PHY3_9BACT</name>
<dbReference type="Pfam" id="PF01551">
    <property type="entry name" value="Peptidase_M23"/>
    <property type="match status" value="1"/>
</dbReference>
<dbReference type="RefSeq" id="WP_069960606.1">
    <property type="nucleotide sequence ID" value="NZ_CP016094.1"/>
</dbReference>
<dbReference type="PANTHER" id="PTHR21666:SF294">
    <property type="entry name" value="PEPTIDASE M23"/>
    <property type="match status" value="1"/>
</dbReference>